<dbReference type="PANTHER" id="PTHR47163:SF2">
    <property type="entry name" value="SI:DKEY-17M8.2"/>
    <property type="match status" value="1"/>
</dbReference>
<accession>A0A7C3SIK8</accession>
<proteinExistence type="predicted"/>
<dbReference type="NCBIfam" id="NF033547">
    <property type="entry name" value="transpos_IS1595"/>
    <property type="match status" value="1"/>
</dbReference>
<feature type="domain" description="ISXO2-like transposase" evidence="1">
    <location>
        <begin position="128"/>
        <end position="270"/>
    </location>
</feature>
<dbReference type="InterPro" id="IPR024445">
    <property type="entry name" value="Tnp_ISXO2-like"/>
</dbReference>
<dbReference type="PANTHER" id="PTHR47163">
    <property type="entry name" value="DDE_TNP_IS1595 DOMAIN-CONTAINING PROTEIN"/>
    <property type="match status" value="1"/>
</dbReference>
<evidence type="ECO:0000259" key="1">
    <source>
        <dbReference type="SMART" id="SM01126"/>
    </source>
</evidence>
<dbReference type="EMBL" id="DTHB01000024">
    <property type="protein sequence ID" value="HGB14159.1"/>
    <property type="molecule type" value="Genomic_DNA"/>
</dbReference>
<comment type="caution">
    <text evidence="2">The sequence shown here is derived from an EMBL/GenBank/DDBJ whole genome shotgun (WGS) entry which is preliminary data.</text>
</comment>
<protein>
    <submittedName>
        <fullName evidence="2">IS1595 family transposase</fullName>
    </submittedName>
</protein>
<dbReference type="AlphaFoldDB" id="A0A7C3SIK8"/>
<reference evidence="2" key="1">
    <citation type="journal article" date="2020" name="mSystems">
        <title>Genome- and Community-Level Interaction Insights into Carbon Utilization and Element Cycling Functions of Hydrothermarchaeota in Hydrothermal Sediment.</title>
        <authorList>
            <person name="Zhou Z."/>
            <person name="Liu Y."/>
            <person name="Xu W."/>
            <person name="Pan J."/>
            <person name="Luo Z.H."/>
            <person name="Li M."/>
        </authorList>
    </citation>
    <scope>NUCLEOTIDE SEQUENCE [LARGE SCALE GENOMIC DNA]</scope>
    <source>
        <strain evidence="2">SpSt-776</strain>
    </source>
</reference>
<name>A0A7C3SIK8_9BACT</name>
<dbReference type="InterPro" id="IPR024442">
    <property type="entry name" value="Transposase_Zn_ribbon"/>
</dbReference>
<evidence type="ECO:0000313" key="2">
    <source>
        <dbReference type="EMBL" id="HGB14159.1"/>
    </source>
</evidence>
<gene>
    <name evidence="2" type="ORF">ENV62_02825</name>
</gene>
<dbReference type="SMART" id="SM01126">
    <property type="entry name" value="DDE_Tnp_IS1595"/>
    <property type="match status" value="1"/>
</dbReference>
<dbReference type="Pfam" id="PF12760">
    <property type="entry name" value="Zn_ribbon_IS1595"/>
    <property type="match status" value="1"/>
</dbReference>
<dbReference type="Pfam" id="PF12762">
    <property type="entry name" value="DDE_Tnp_IS1595"/>
    <property type="match status" value="1"/>
</dbReference>
<dbReference type="InterPro" id="IPR053164">
    <property type="entry name" value="IS1016-like_transposase"/>
</dbReference>
<sequence length="314" mass="35812">MEEYPVNLMEFEKQFATEEACISYLVKLRWPDGCRCPRCGHDKSWLTQRQLYHCAACGHDTSVIAGTIFQDTRKPLQLWFRAIWHVVTQKNGVSAKGLQRVLGFKRYETIWIWLHKIRTAMVRPGRERLSGVIEVDETYIGGERPGKRGRGAAGKALVLIAVEDKDNQIGRMRLRRIPDASAGSLVEAIKESIEPGSVVRTDGWRGYGPLSVEGYEHVVARKSADLGENLLPLVNKGASLLKRWLLGTHQGGVRHSHLDYYLDEFTFRFNRRTSRSRGKLFYLLIQQAVSIAPVTKSDLRRKKDTAQPQYIVYT</sequence>
<organism evidence="2">
    <name type="scientific">Desulfobacca acetoxidans</name>
    <dbReference type="NCBI Taxonomy" id="60893"/>
    <lineage>
        <taxon>Bacteria</taxon>
        <taxon>Pseudomonadati</taxon>
        <taxon>Thermodesulfobacteriota</taxon>
        <taxon>Desulfobaccia</taxon>
        <taxon>Desulfobaccales</taxon>
        <taxon>Desulfobaccaceae</taxon>
        <taxon>Desulfobacca</taxon>
    </lineage>
</organism>